<keyword evidence="2 3" id="KW-0129">CBS domain</keyword>
<feature type="domain" description="CBS" evidence="4">
    <location>
        <begin position="152"/>
        <end position="207"/>
    </location>
</feature>
<dbReference type="InterPro" id="IPR051257">
    <property type="entry name" value="Diverse_CBS-Domain"/>
</dbReference>
<dbReference type="AlphaFoldDB" id="A0A833E4G5"/>
<dbReference type="CDD" id="cd04631">
    <property type="entry name" value="CBS_archAMPK_gamma-repeat2"/>
    <property type="match status" value="1"/>
</dbReference>
<dbReference type="EMBL" id="DQUO01000062">
    <property type="protein sequence ID" value="HIP91640.1"/>
    <property type="molecule type" value="Genomic_DNA"/>
</dbReference>
<organism evidence="6 7">
    <name type="scientific">Methanothermococcus okinawensis</name>
    <dbReference type="NCBI Taxonomy" id="155863"/>
    <lineage>
        <taxon>Archaea</taxon>
        <taxon>Methanobacteriati</taxon>
        <taxon>Methanobacteriota</taxon>
        <taxon>Methanomada group</taxon>
        <taxon>Methanococci</taxon>
        <taxon>Methanococcales</taxon>
        <taxon>Methanococcaceae</taxon>
        <taxon>Methanothermococcus</taxon>
    </lineage>
</organism>
<evidence type="ECO:0000256" key="1">
    <source>
        <dbReference type="ARBA" id="ARBA00022737"/>
    </source>
</evidence>
<comment type="caution">
    <text evidence="6">The sequence shown here is derived from an EMBL/GenBank/DDBJ whole genome shotgun (WGS) entry which is preliminary data.</text>
</comment>
<dbReference type="SUPFAM" id="SSF54631">
    <property type="entry name" value="CBS-domain pair"/>
    <property type="match status" value="2"/>
</dbReference>
<dbReference type="Proteomes" id="UP000643554">
    <property type="component" value="Unassembled WGS sequence"/>
</dbReference>
<dbReference type="Proteomes" id="UP000618343">
    <property type="component" value="Unassembled WGS sequence"/>
</dbReference>
<sequence length="285" mass="32158">MRVSDIIKGKRDIVKVYPSTTIRDTVSKMNNSGSRRVPVVDAGTDRILGIVTPMDILDFMGGGSKYNLVKYRHNHNLLSAINEPVKEIMTNNPVCVRDSTPLEEVMEIFIEKNVGGTPVVDRDNILLSLITERDVISYLIDRIEGKTVGDYMSEDPIVATPGMRLKDVARVMLRNRFRRLPVVSEDKLVGMITSTDFIRLLGSDWAFNRMTTGNIREITNVRVEEVMARDPVRASREDPLRSVAEVMINRGVGALPVVEDRDRLVGIITERDILTFLREVYSQVV</sequence>
<accession>A0A833E4G5</accession>
<dbReference type="EMBL" id="DQUI01000025">
    <property type="protein sequence ID" value="HIP84094.1"/>
    <property type="molecule type" value="Genomic_DNA"/>
</dbReference>
<feature type="domain" description="CBS" evidence="4">
    <location>
        <begin position="6"/>
        <end position="66"/>
    </location>
</feature>
<evidence type="ECO:0000313" key="5">
    <source>
        <dbReference type="EMBL" id="HIP84094.1"/>
    </source>
</evidence>
<dbReference type="Gene3D" id="3.10.580.10">
    <property type="entry name" value="CBS-domain"/>
    <property type="match status" value="2"/>
</dbReference>
<protein>
    <submittedName>
        <fullName evidence="6">CBS domain-containing protein</fullName>
    </submittedName>
</protein>
<feature type="domain" description="CBS" evidence="4">
    <location>
        <begin position="227"/>
        <end position="285"/>
    </location>
</feature>
<dbReference type="Pfam" id="PF00571">
    <property type="entry name" value="CBS"/>
    <property type="match status" value="4"/>
</dbReference>
<dbReference type="SMART" id="SM00116">
    <property type="entry name" value="CBS"/>
    <property type="match status" value="4"/>
</dbReference>
<dbReference type="PROSITE" id="PS51371">
    <property type="entry name" value="CBS"/>
    <property type="match status" value="4"/>
</dbReference>
<evidence type="ECO:0000313" key="7">
    <source>
        <dbReference type="Proteomes" id="UP000618343"/>
    </source>
</evidence>
<evidence type="ECO:0000256" key="3">
    <source>
        <dbReference type="PROSITE-ProRule" id="PRU00703"/>
    </source>
</evidence>
<proteinExistence type="predicted"/>
<evidence type="ECO:0000313" key="6">
    <source>
        <dbReference type="EMBL" id="HIP91640.1"/>
    </source>
</evidence>
<keyword evidence="1" id="KW-0677">Repeat</keyword>
<feature type="domain" description="CBS" evidence="4">
    <location>
        <begin position="89"/>
        <end position="148"/>
    </location>
</feature>
<name>A0A833E4G5_9EURY</name>
<reference evidence="6" key="1">
    <citation type="journal article" date="2020" name="ISME J.">
        <title>Gammaproteobacteria mediating utilization of methyl-, sulfur- and petroleum organic compounds in deep ocean hydrothermal plumes.</title>
        <authorList>
            <person name="Zhou Z."/>
            <person name="Liu Y."/>
            <person name="Pan J."/>
            <person name="Cron B.R."/>
            <person name="Toner B.M."/>
            <person name="Anantharaman K."/>
            <person name="Breier J.A."/>
            <person name="Dick G.J."/>
            <person name="Li M."/>
        </authorList>
    </citation>
    <scope>NUCLEOTIDE SEQUENCE</scope>
    <source>
        <strain evidence="5">SZUA-1453</strain>
        <strain evidence="6">SZUA-1471</strain>
    </source>
</reference>
<dbReference type="PANTHER" id="PTHR43080">
    <property type="entry name" value="CBS DOMAIN-CONTAINING PROTEIN CBSX3, MITOCHONDRIAL"/>
    <property type="match status" value="1"/>
</dbReference>
<gene>
    <name evidence="5" type="ORF">EYH15_01190</name>
    <name evidence="6" type="ORF">EYH21_05025</name>
</gene>
<dbReference type="CDD" id="cd17779">
    <property type="entry name" value="CBS_archAMPK_gamma-repeat1"/>
    <property type="match status" value="1"/>
</dbReference>
<dbReference type="InterPro" id="IPR046342">
    <property type="entry name" value="CBS_dom_sf"/>
</dbReference>
<evidence type="ECO:0000259" key="4">
    <source>
        <dbReference type="PROSITE" id="PS51371"/>
    </source>
</evidence>
<dbReference type="InterPro" id="IPR000644">
    <property type="entry name" value="CBS_dom"/>
</dbReference>
<dbReference type="PANTHER" id="PTHR43080:SF2">
    <property type="entry name" value="CBS DOMAIN-CONTAINING PROTEIN"/>
    <property type="match status" value="1"/>
</dbReference>
<evidence type="ECO:0000256" key="2">
    <source>
        <dbReference type="ARBA" id="ARBA00023122"/>
    </source>
</evidence>